<keyword evidence="4" id="KW-1185">Reference proteome</keyword>
<keyword evidence="3" id="KW-0034">Amyloid</keyword>
<dbReference type="Gene3D" id="1.20.120.1020">
    <property type="entry name" value="Prion-inhibition and propagation, HeLo domain"/>
    <property type="match status" value="1"/>
</dbReference>
<dbReference type="InterPro" id="IPR038305">
    <property type="entry name" value="HeLo_sf"/>
</dbReference>
<evidence type="ECO:0000313" key="4">
    <source>
        <dbReference type="Proteomes" id="UP001163798"/>
    </source>
</evidence>
<accession>A0AA38KF33</accession>
<dbReference type="Pfam" id="PF14479">
    <property type="entry name" value="HeLo"/>
    <property type="match status" value="1"/>
</dbReference>
<dbReference type="SUPFAM" id="SSF56112">
    <property type="entry name" value="Protein kinase-like (PK-like)"/>
    <property type="match status" value="1"/>
</dbReference>
<evidence type="ECO:0000313" key="3">
    <source>
        <dbReference type="EMBL" id="KAJ3786073.1"/>
    </source>
</evidence>
<organism evidence="3 4">
    <name type="scientific">Lentinula aff. detonsa</name>
    <dbReference type="NCBI Taxonomy" id="2804958"/>
    <lineage>
        <taxon>Eukaryota</taxon>
        <taxon>Fungi</taxon>
        <taxon>Dikarya</taxon>
        <taxon>Basidiomycota</taxon>
        <taxon>Agaricomycotina</taxon>
        <taxon>Agaricomycetes</taxon>
        <taxon>Agaricomycetidae</taxon>
        <taxon>Agaricales</taxon>
        <taxon>Marasmiineae</taxon>
        <taxon>Omphalotaceae</taxon>
        <taxon>Lentinula</taxon>
    </lineage>
</organism>
<feature type="region of interest" description="Disordered" evidence="1">
    <location>
        <begin position="134"/>
        <end position="161"/>
    </location>
</feature>
<dbReference type="InterPro" id="IPR011009">
    <property type="entry name" value="Kinase-like_dom_sf"/>
</dbReference>
<dbReference type="GO" id="GO:0004672">
    <property type="term" value="F:protein kinase activity"/>
    <property type="evidence" value="ECO:0007669"/>
    <property type="project" value="InterPro"/>
</dbReference>
<dbReference type="EMBL" id="MU793324">
    <property type="protein sequence ID" value="KAJ3786073.1"/>
    <property type="molecule type" value="Genomic_DNA"/>
</dbReference>
<feature type="non-terminal residue" evidence="3">
    <location>
        <position position="1"/>
    </location>
</feature>
<name>A0AA38KF33_9AGAR</name>
<dbReference type="InterPro" id="IPR029498">
    <property type="entry name" value="HeLo_dom"/>
</dbReference>
<keyword evidence="3" id="KW-0640">Prion</keyword>
<dbReference type="Proteomes" id="UP001163798">
    <property type="component" value="Unassembled WGS sequence"/>
</dbReference>
<comment type="caution">
    <text evidence="3">The sequence shown here is derived from an EMBL/GenBank/DDBJ whole genome shotgun (WGS) entry which is preliminary data.</text>
</comment>
<dbReference type="AlphaFoldDB" id="A0AA38KF33"/>
<sequence length="609" mass="69475">MTDPISTISFAAEMFSMAMDAYKLFRKALAFPESAEKLVLRLKVEYVRLQLWGRNSGLDRGYLPAQFKPFEDVILDLLKRLTMLFQDSAKLRERYGLLPTDEIPKDLGSSRTQRSASFIRIKEAWKGIAKLDRDGSGAAISPAPSRTRDAGQSTGQKDKSASIKRRLQWAISSQTQFEELILEIRGFTDSLNNLLRESQQLALSHDWGKVQIDMLARVEDTGGLRLVQAATKGYQECEDIFDMATRKAIVVADTPQGGTSLELVNLGQVVGSHYSIPMVRKSDFDLPTGFRDVARCLARYKSPEHPSCLVIIEKKRYPAELSAEYRESLRVRLKALIHLLNSSERDRQNLPSCLGYWHDPEDSCWCLVYDINIPSSPPDKGVVRQLESSLQLRTLLDLIRDPVVRPALEHRIRLASVIAGVLSRLFGSQWLHKSIRSDNIVFLGSKSRQHILTVSPLIVGFEYSRQYTELASIDLVDLDLTQSLYRHPEYQGNERDRKKYRMAYDVYSFGLMLAEIALWTPVLAIYQERLKRRPTEQSPAFLEPQAMNLREEMVKIVERQLAFKIGSEYRDVVLWCLRQTEASMTADKELAAEFYSKVVIPLETISHTF</sequence>
<evidence type="ECO:0000256" key="1">
    <source>
        <dbReference type="SAM" id="MobiDB-lite"/>
    </source>
</evidence>
<reference evidence="3" key="1">
    <citation type="submission" date="2022-08" db="EMBL/GenBank/DDBJ databases">
        <authorList>
            <consortium name="DOE Joint Genome Institute"/>
            <person name="Min B."/>
            <person name="Riley R."/>
            <person name="Sierra-Patev S."/>
            <person name="Naranjo-Ortiz M."/>
            <person name="Looney B."/>
            <person name="Konkel Z."/>
            <person name="Slot J.C."/>
            <person name="Sakamoto Y."/>
            <person name="Steenwyk J.L."/>
            <person name="Rokas A."/>
            <person name="Carro J."/>
            <person name="Camarero S."/>
            <person name="Ferreira P."/>
            <person name="Molpeceres G."/>
            <person name="Ruiz-Duenas F.J."/>
            <person name="Serrano A."/>
            <person name="Henrissat B."/>
            <person name="Drula E."/>
            <person name="Hughes K.W."/>
            <person name="Mata J.L."/>
            <person name="Ishikawa N.K."/>
            <person name="Vargas-Isla R."/>
            <person name="Ushijima S."/>
            <person name="Smith C.A."/>
            <person name="Ahrendt S."/>
            <person name="Andreopoulos W."/>
            <person name="He G."/>
            <person name="Labutti K."/>
            <person name="Lipzen A."/>
            <person name="Ng V."/>
            <person name="Sandor L."/>
            <person name="Barry K."/>
            <person name="Martinez A.T."/>
            <person name="Xiao Y."/>
            <person name="Gibbons J.G."/>
            <person name="Terashima K."/>
            <person name="Hibbett D.S."/>
            <person name="Grigoriev I.V."/>
        </authorList>
    </citation>
    <scope>NUCLEOTIDE SEQUENCE</scope>
    <source>
        <strain evidence="3">TFB10291</strain>
    </source>
</reference>
<feature type="non-terminal residue" evidence="3">
    <location>
        <position position="609"/>
    </location>
</feature>
<protein>
    <submittedName>
        <fullName evidence="3">Prion-inhibition and propagation-domain-containing protein</fullName>
    </submittedName>
</protein>
<dbReference type="InterPro" id="IPR056002">
    <property type="entry name" value="DUF7580"/>
</dbReference>
<gene>
    <name evidence="3" type="ORF">GGU10DRAFT_291079</name>
</gene>
<dbReference type="Pfam" id="PF24476">
    <property type="entry name" value="DUF7580"/>
    <property type="match status" value="1"/>
</dbReference>
<proteinExistence type="predicted"/>
<dbReference type="Gene3D" id="1.10.510.10">
    <property type="entry name" value="Transferase(Phosphotransferase) domain 1"/>
    <property type="match status" value="1"/>
</dbReference>
<evidence type="ECO:0000259" key="2">
    <source>
        <dbReference type="PROSITE" id="PS50011"/>
    </source>
</evidence>
<dbReference type="PANTHER" id="PTHR37542">
    <property type="entry name" value="HELO DOMAIN-CONTAINING PROTEIN-RELATED"/>
    <property type="match status" value="1"/>
</dbReference>
<dbReference type="PROSITE" id="PS50011">
    <property type="entry name" value="PROTEIN_KINASE_DOM"/>
    <property type="match status" value="1"/>
</dbReference>
<dbReference type="GO" id="GO:0005524">
    <property type="term" value="F:ATP binding"/>
    <property type="evidence" value="ECO:0007669"/>
    <property type="project" value="InterPro"/>
</dbReference>
<dbReference type="InterPro" id="IPR000719">
    <property type="entry name" value="Prot_kinase_dom"/>
</dbReference>
<feature type="domain" description="Protein kinase" evidence="2">
    <location>
        <begin position="264"/>
        <end position="609"/>
    </location>
</feature>